<feature type="region of interest" description="Disordered" evidence="1">
    <location>
        <begin position="49"/>
        <end position="69"/>
    </location>
</feature>
<name>A0ABQ9D8N9_9PASS</name>
<evidence type="ECO:0000313" key="3">
    <source>
        <dbReference type="Proteomes" id="UP001145742"/>
    </source>
</evidence>
<keyword evidence="3" id="KW-1185">Reference proteome</keyword>
<sequence>MSAPPDPQDLLLAGTGVHWAADGADQYTTGAPLRDGDGAQQREQLVFGSAREHPPVAMATASPVTGETEIPTPLHLSIKEVFDGFEADEGSMVHLAGEKEDIFLAVDSGSEARCNTLEMKCALELNWKLNRSMQV</sequence>
<evidence type="ECO:0000256" key="1">
    <source>
        <dbReference type="SAM" id="MobiDB-lite"/>
    </source>
</evidence>
<evidence type="ECO:0000313" key="2">
    <source>
        <dbReference type="EMBL" id="KAJ7414256.1"/>
    </source>
</evidence>
<organism evidence="2 3">
    <name type="scientific">Willisornis vidua</name>
    <name type="common">Xingu scale-backed antbird</name>
    <dbReference type="NCBI Taxonomy" id="1566151"/>
    <lineage>
        <taxon>Eukaryota</taxon>
        <taxon>Metazoa</taxon>
        <taxon>Chordata</taxon>
        <taxon>Craniata</taxon>
        <taxon>Vertebrata</taxon>
        <taxon>Euteleostomi</taxon>
        <taxon>Archelosauria</taxon>
        <taxon>Archosauria</taxon>
        <taxon>Dinosauria</taxon>
        <taxon>Saurischia</taxon>
        <taxon>Theropoda</taxon>
        <taxon>Coelurosauria</taxon>
        <taxon>Aves</taxon>
        <taxon>Neognathae</taxon>
        <taxon>Neoaves</taxon>
        <taxon>Telluraves</taxon>
        <taxon>Australaves</taxon>
        <taxon>Passeriformes</taxon>
        <taxon>Thamnophilidae</taxon>
        <taxon>Willisornis</taxon>
    </lineage>
</organism>
<reference evidence="2" key="1">
    <citation type="submission" date="2019-10" db="EMBL/GenBank/DDBJ databases">
        <authorList>
            <person name="Soares A.E.R."/>
            <person name="Aleixo A."/>
            <person name="Schneider P."/>
            <person name="Miyaki C.Y."/>
            <person name="Schneider M.P."/>
            <person name="Mello C."/>
            <person name="Vasconcelos A.T.R."/>
        </authorList>
    </citation>
    <scope>NUCLEOTIDE SEQUENCE</scope>
    <source>
        <tissue evidence="2">Muscle</tissue>
    </source>
</reference>
<accession>A0ABQ9D8N9</accession>
<proteinExistence type="predicted"/>
<protein>
    <submittedName>
        <fullName evidence="2">Uncharacterized protein</fullName>
    </submittedName>
</protein>
<dbReference type="Proteomes" id="UP001145742">
    <property type="component" value="Unassembled WGS sequence"/>
</dbReference>
<gene>
    <name evidence="2" type="ORF">WISP_85159</name>
</gene>
<comment type="caution">
    <text evidence="2">The sequence shown here is derived from an EMBL/GenBank/DDBJ whole genome shotgun (WGS) entry which is preliminary data.</text>
</comment>
<dbReference type="EMBL" id="WHWB01034078">
    <property type="protein sequence ID" value="KAJ7414256.1"/>
    <property type="molecule type" value="Genomic_DNA"/>
</dbReference>